<evidence type="ECO:0000313" key="10">
    <source>
        <dbReference type="RefSeq" id="XP_033305285.1"/>
    </source>
</evidence>
<dbReference type="Proteomes" id="UP000515164">
    <property type="component" value="Unplaced"/>
</dbReference>
<dbReference type="InterPro" id="IPR000061">
    <property type="entry name" value="Surp"/>
</dbReference>
<feature type="compositionally biased region" description="Basic and acidic residues" evidence="7">
    <location>
        <begin position="254"/>
        <end position="269"/>
    </location>
</feature>
<dbReference type="GO" id="GO:0003723">
    <property type="term" value="F:RNA binding"/>
    <property type="evidence" value="ECO:0007669"/>
    <property type="project" value="UniProtKB-KW"/>
</dbReference>
<keyword evidence="1" id="KW-0507">mRNA processing</keyword>
<dbReference type="Pfam" id="PF01805">
    <property type="entry name" value="Surp"/>
    <property type="match status" value="2"/>
</dbReference>
<evidence type="ECO:0000256" key="5">
    <source>
        <dbReference type="ARBA" id="ARBA00023163"/>
    </source>
</evidence>
<feature type="region of interest" description="Disordered" evidence="7">
    <location>
        <begin position="580"/>
        <end position="652"/>
    </location>
</feature>
<dbReference type="Gene3D" id="1.10.10.790">
    <property type="entry name" value="Surp module"/>
    <property type="match status" value="2"/>
</dbReference>
<sequence>MATSKSQRWMVDSGILRKKNGEEEPQELLVFGYSCKLFRDDDKAKMIDQGKHLIPWMGDSTLKIDRYDGRGALGDLRIYEPPTGGFDHRTILTEDELKVEQLCDEERYRSLYNNEMEDAVHHEEEIKRLHQALDSENTYTQVAYDYNEEGNGSKIACDDSQSPKQSEGSQEEDQTFVPPPDLEIPEGISLPETQKLNAIITKTALFISRQGGQMEILIKAKQANNPQFSFLSIDGRLHQYYRYILDAIKTGKYNPEKQPEKEESEHEEGSSDQDDEPYLHPSLASSLTKIEAAPSIPSIQYKPSADCAYSMLVNKITGKPPPSKAPPLHRETTVQSTTSTGYYHPVPGQNYNPYSTSVTAMTATATTAATPVQYSHGPVIYGPNGQIQSPLQMAVPNLLTSTNEMSTTQITTNESQPQLVPYGSTSQKQLSRPSFIVPPADVQIIIDKMASYVAKNGRDFEAIVKNKGDPRFNFLELSHQYHGYYAHKLTIYEGAVNPKVLTEEELLQKQEPQEEKQKKLEELQKKQQRMEEVQKRVKMIQAKKKCEPRMKETTTTSTTTTTASNTEGVKQVTTVSFSIKKPKDGDTGVIEKRNALPLEESDDEMEAESKDGNSKPSSPQDSNEQNSLIGVGISVDKDSSGAWKSEKKWKNEEKELVDLTDEILEDCQKEIRHKQAEDRIKDKLVAAARDKLAATSRERQLQLERKKKAAAFLSQIQSSGLPKGSGTVATVANQVGTRKDDSDEVHSVPSPSPSPSLEDAKSSCDLRTTGGNSLMDRLKSADLTGKRSRPRSRSPSGSRSYTDRQKFHKKHKKKRSSHRSNHDSPSSSRSHRSKKSKKSSSKHRSPSQTSSRRHHHSARRKGSNSSYSDSCSS</sequence>
<feature type="compositionally biased region" description="Polar residues" evidence="7">
    <location>
        <begin position="159"/>
        <end position="168"/>
    </location>
</feature>
<dbReference type="GeneID" id="117208321"/>
<feature type="domain" description="SURP motif" evidence="8">
    <location>
        <begin position="199"/>
        <end position="241"/>
    </location>
</feature>
<dbReference type="SMART" id="SM00648">
    <property type="entry name" value="SWAP"/>
    <property type="match status" value="2"/>
</dbReference>
<feature type="compositionally biased region" description="Polar residues" evidence="7">
    <location>
        <begin position="727"/>
        <end position="736"/>
    </location>
</feature>
<dbReference type="PANTHER" id="PTHR13161:SF15">
    <property type="entry name" value="SPLICING FACTOR, SUPPRESSOR OF WHITE-APRICOT HOMOLOG"/>
    <property type="match status" value="1"/>
</dbReference>
<feature type="compositionally biased region" description="Basic residues" evidence="7">
    <location>
        <begin position="829"/>
        <end position="862"/>
    </location>
</feature>
<evidence type="ECO:0000256" key="6">
    <source>
        <dbReference type="ARBA" id="ARBA00023187"/>
    </source>
</evidence>
<feature type="compositionally biased region" description="Basic and acidic residues" evidence="7">
    <location>
        <begin position="635"/>
        <end position="652"/>
    </location>
</feature>
<feature type="region of interest" description="Disordered" evidence="7">
    <location>
        <begin position="150"/>
        <end position="189"/>
    </location>
</feature>
<dbReference type="CTD" id="31054"/>
<feature type="region of interest" description="Disordered" evidence="7">
    <location>
        <begin position="318"/>
        <end position="347"/>
    </location>
</feature>
<feature type="compositionally biased region" description="Basic and acidic residues" evidence="7">
    <location>
        <begin position="581"/>
        <end position="594"/>
    </location>
</feature>
<gene>
    <name evidence="10" type="primary">LOC117208321</name>
</gene>
<dbReference type="PROSITE" id="PS50128">
    <property type="entry name" value="SURP"/>
    <property type="match status" value="2"/>
</dbReference>
<evidence type="ECO:0000256" key="4">
    <source>
        <dbReference type="ARBA" id="ARBA00023015"/>
    </source>
</evidence>
<feature type="compositionally biased region" description="Polar residues" evidence="7">
    <location>
        <begin position="614"/>
        <end position="628"/>
    </location>
</feature>
<feature type="compositionally biased region" description="Basic and acidic residues" evidence="7">
    <location>
        <begin position="737"/>
        <end position="746"/>
    </location>
</feature>
<dbReference type="InterPro" id="IPR040397">
    <property type="entry name" value="SWAP"/>
</dbReference>
<dbReference type="RefSeq" id="XP_033305285.1">
    <property type="nucleotide sequence ID" value="XM_033449394.1"/>
</dbReference>
<feature type="compositionally biased region" description="Low complexity" evidence="7">
    <location>
        <begin position="863"/>
        <end position="873"/>
    </location>
</feature>
<evidence type="ECO:0000256" key="1">
    <source>
        <dbReference type="ARBA" id="ARBA00022664"/>
    </source>
</evidence>
<feature type="region of interest" description="Disordered" evidence="7">
    <location>
        <begin position="716"/>
        <end position="873"/>
    </location>
</feature>
<evidence type="ECO:0000259" key="8">
    <source>
        <dbReference type="PROSITE" id="PS50128"/>
    </source>
</evidence>
<feature type="compositionally biased region" description="Basic residues" evidence="7">
    <location>
        <begin position="806"/>
        <end position="819"/>
    </location>
</feature>
<dbReference type="AlphaFoldDB" id="A0A6P8MSE6"/>
<keyword evidence="3" id="KW-0694">RNA-binding</keyword>
<dbReference type="GO" id="GO:0000395">
    <property type="term" value="P:mRNA 5'-splice site recognition"/>
    <property type="evidence" value="ECO:0007669"/>
    <property type="project" value="TreeGrafter"/>
</dbReference>
<dbReference type="SUPFAM" id="SSF109905">
    <property type="entry name" value="Surp module (SWAP domain)"/>
    <property type="match status" value="2"/>
</dbReference>
<evidence type="ECO:0000313" key="9">
    <source>
        <dbReference type="Proteomes" id="UP000515164"/>
    </source>
</evidence>
<evidence type="ECO:0000256" key="3">
    <source>
        <dbReference type="ARBA" id="ARBA00022884"/>
    </source>
</evidence>
<keyword evidence="9" id="KW-1185">Reference proteome</keyword>
<feature type="region of interest" description="Disordered" evidence="7">
    <location>
        <begin position="252"/>
        <end position="280"/>
    </location>
</feature>
<keyword evidence="2" id="KW-0677">Repeat</keyword>
<protein>
    <submittedName>
        <fullName evidence="10">Splicing factor, suppressor of white-apricot homolog isoform X1</fullName>
    </submittedName>
</protein>
<organism evidence="9 10">
    <name type="scientific">Bombus bifarius</name>
    <dbReference type="NCBI Taxonomy" id="103933"/>
    <lineage>
        <taxon>Eukaryota</taxon>
        <taxon>Metazoa</taxon>
        <taxon>Ecdysozoa</taxon>
        <taxon>Arthropoda</taxon>
        <taxon>Hexapoda</taxon>
        <taxon>Insecta</taxon>
        <taxon>Pterygota</taxon>
        <taxon>Neoptera</taxon>
        <taxon>Endopterygota</taxon>
        <taxon>Hymenoptera</taxon>
        <taxon>Apocrita</taxon>
        <taxon>Aculeata</taxon>
        <taxon>Apoidea</taxon>
        <taxon>Anthophila</taxon>
        <taxon>Apidae</taxon>
        <taxon>Bombus</taxon>
        <taxon>Pyrobombus</taxon>
    </lineage>
</organism>
<dbReference type="KEGG" id="bbif:117208321"/>
<accession>A0A6P8MSE6</accession>
<dbReference type="SMART" id="SM01141">
    <property type="entry name" value="DRY_EERY"/>
    <property type="match status" value="1"/>
</dbReference>
<dbReference type="InterPro" id="IPR035967">
    <property type="entry name" value="SWAP/Surp_sf"/>
</dbReference>
<evidence type="ECO:0000256" key="7">
    <source>
        <dbReference type="SAM" id="MobiDB-lite"/>
    </source>
</evidence>
<keyword evidence="6" id="KW-0508">mRNA splicing</keyword>
<name>A0A6P8MSE6_9HYME</name>
<reference evidence="10" key="1">
    <citation type="submission" date="2025-08" db="UniProtKB">
        <authorList>
            <consortium name="RefSeq"/>
        </authorList>
    </citation>
    <scope>IDENTIFICATION</scope>
    <source>
        <tissue evidence="10">Muscle</tissue>
    </source>
</reference>
<dbReference type="Pfam" id="PF09750">
    <property type="entry name" value="DRY_EERY"/>
    <property type="match status" value="1"/>
</dbReference>
<dbReference type="InterPro" id="IPR019147">
    <property type="entry name" value="SWAP_N_domain"/>
</dbReference>
<feature type="domain" description="SURP motif" evidence="8">
    <location>
        <begin position="445"/>
        <end position="485"/>
    </location>
</feature>
<feature type="compositionally biased region" description="Low complexity" evidence="7">
    <location>
        <begin position="553"/>
        <end position="562"/>
    </location>
</feature>
<dbReference type="PANTHER" id="PTHR13161">
    <property type="entry name" value="SPLICING FACTOR SUPPRESSOR OF WHITE APRICOT"/>
    <property type="match status" value="1"/>
</dbReference>
<feature type="region of interest" description="Disordered" evidence="7">
    <location>
        <begin position="540"/>
        <end position="565"/>
    </location>
</feature>
<keyword evidence="4" id="KW-0805">Transcription regulation</keyword>
<proteinExistence type="predicted"/>
<evidence type="ECO:0000256" key="2">
    <source>
        <dbReference type="ARBA" id="ARBA00022737"/>
    </source>
</evidence>
<dbReference type="FunFam" id="1.10.10.790:FF:000002">
    <property type="entry name" value="Splicing factor 3A subunit 1"/>
    <property type="match status" value="1"/>
</dbReference>
<keyword evidence="5" id="KW-0804">Transcription</keyword>